<dbReference type="InterPro" id="IPR015797">
    <property type="entry name" value="NUDIX_hydrolase-like_dom_sf"/>
</dbReference>
<organism evidence="8 9">
    <name type="scientific">Paracoccus shanxieyensis</name>
    <dbReference type="NCBI Taxonomy" id="2675752"/>
    <lineage>
        <taxon>Bacteria</taxon>
        <taxon>Pseudomonadati</taxon>
        <taxon>Pseudomonadota</taxon>
        <taxon>Alphaproteobacteria</taxon>
        <taxon>Rhodobacterales</taxon>
        <taxon>Paracoccaceae</taxon>
        <taxon>Paracoccus</taxon>
    </lineage>
</organism>
<dbReference type="EMBL" id="WMII01000001">
    <property type="protein sequence ID" value="MTH62996.1"/>
    <property type="molecule type" value="Genomic_DNA"/>
</dbReference>
<evidence type="ECO:0000256" key="2">
    <source>
        <dbReference type="ARBA" id="ARBA00001946"/>
    </source>
</evidence>
<evidence type="ECO:0000256" key="1">
    <source>
        <dbReference type="ARBA" id="ARBA00001936"/>
    </source>
</evidence>
<accession>A0A6L6IR83</accession>
<dbReference type="Pfam" id="PF00293">
    <property type="entry name" value="NUDIX"/>
    <property type="match status" value="1"/>
</dbReference>
<dbReference type="Proteomes" id="UP000478740">
    <property type="component" value="Unassembled WGS sequence"/>
</dbReference>
<dbReference type="GO" id="GO:0010945">
    <property type="term" value="F:coenzyme A diphosphatase activity"/>
    <property type="evidence" value="ECO:0007669"/>
    <property type="project" value="InterPro"/>
</dbReference>
<comment type="cofactor">
    <cofactor evidence="1">
        <name>Mn(2+)</name>
        <dbReference type="ChEBI" id="CHEBI:29035"/>
    </cofactor>
</comment>
<reference evidence="8 9" key="1">
    <citation type="submission" date="2019-11" db="EMBL/GenBank/DDBJ databases">
        <authorList>
            <person name="Dong K."/>
        </authorList>
    </citation>
    <scope>NUCLEOTIDE SEQUENCE [LARGE SCALE GENOMIC DNA]</scope>
    <source>
        <strain evidence="8 9">DK608</strain>
    </source>
</reference>
<dbReference type="GO" id="GO:0046872">
    <property type="term" value="F:metal ion binding"/>
    <property type="evidence" value="ECO:0007669"/>
    <property type="project" value="UniProtKB-KW"/>
</dbReference>
<keyword evidence="9" id="KW-1185">Reference proteome</keyword>
<sequence>MASSPPIASSAARITNSIRAALASRRSWTNTAIPCPLPRRRSKVDGAPQDLLRNRLIRALGQSSGPSSDYDFDATAPGGKVLRAAGVLAAFDPEGRLYMTKRASSLRHHPGQIALPGGKVDPGDADATAAALREAHEEIGLNPAQVEVLGTLPAHRTVTDFSMTPVLALIHGPFTPRPEAGEVEEVFTVPFSHVADPARYRVEKRLWRGGWRSYYVAPYGPYYIWGATARVLHSLALRLTP</sequence>
<feature type="domain" description="Nudix hydrolase" evidence="7">
    <location>
        <begin position="81"/>
        <end position="213"/>
    </location>
</feature>
<gene>
    <name evidence="8" type="ORF">GL284_01785</name>
</gene>
<evidence type="ECO:0000313" key="9">
    <source>
        <dbReference type="Proteomes" id="UP000478740"/>
    </source>
</evidence>
<comment type="caution">
    <text evidence="8">The sequence shown here is derived from an EMBL/GenBank/DDBJ whole genome shotgun (WGS) entry which is preliminary data.</text>
</comment>
<keyword evidence="6" id="KW-0464">Manganese</keyword>
<evidence type="ECO:0000256" key="6">
    <source>
        <dbReference type="ARBA" id="ARBA00023211"/>
    </source>
</evidence>
<dbReference type="PANTHER" id="PTHR12992:SF11">
    <property type="entry name" value="MITOCHONDRIAL COENZYME A DIPHOSPHATASE NUDT8"/>
    <property type="match status" value="1"/>
</dbReference>
<evidence type="ECO:0000259" key="7">
    <source>
        <dbReference type="PROSITE" id="PS51462"/>
    </source>
</evidence>
<evidence type="ECO:0000313" key="8">
    <source>
        <dbReference type="EMBL" id="MTH62996.1"/>
    </source>
</evidence>
<dbReference type="SUPFAM" id="SSF55811">
    <property type="entry name" value="Nudix"/>
    <property type="match status" value="1"/>
</dbReference>
<comment type="cofactor">
    <cofactor evidence="2">
        <name>Mg(2+)</name>
        <dbReference type="ChEBI" id="CHEBI:18420"/>
    </cofactor>
</comment>
<keyword evidence="3" id="KW-0479">Metal-binding</keyword>
<dbReference type="CDD" id="cd03426">
    <property type="entry name" value="NUDIX_CoAse_Nudt7"/>
    <property type="match status" value="1"/>
</dbReference>
<dbReference type="InterPro" id="IPR045121">
    <property type="entry name" value="CoAse"/>
</dbReference>
<dbReference type="PANTHER" id="PTHR12992">
    <property type="entry name" value="NUDIX HYDROLASE"/>
    <property type="match status" value="1"/>
</dbReference>
<keyword evidence="4" id="KW-0378">Hydrolase</keyword>
<dbReference type="PROSITE" id="PS51462">
    <property type="entry name" value="NUDIX"/>
    <property type="match status" value="1"/>
</dbReference>
<protein>
    <submittedName>
        <fullName evidence="8">NUDIX domain-containing protein</fullName>
    </submittedName>
</protein>
<evidence type="ECO:0000256" key="4">
    <source>
        <dbReference type="ARBA" id="ARBA00022801"/>
    </source>
</evidence>
<proteinExistence type="predicted"/>
<dbReference type="Gene3D" id="3.90.79.10">
    <property type="entry name" value="Nucleoside Triphosphate Pyrophosphohydrolase"/>
    <property type="match status" value="1"/>
</dbReference>
<keyword evidence="5" id="KW-0460">Magnesium</keyword>
<dbReference type="InterPro" id="IPR000086">
    <property type="entry name" value="NUDIX_hydrolase_dom"/>
</dbReference>
<dbReference type="AlphaFoldDB" id="A0A6L6IR83"/>
<evidence type="ECO:0000256" key="5">
    <source>
        <dbReference type="ARBA" id="ARBA00022842"/>
    </source>
</evidence>
<name>A0A6L6IR83_9RHOB</name>
<evidence type="ECO:0000256" key="3">
    <source>
        <dbReference type="ARBA" id="ARBA00022723"/>
    </source>
</evidence>